<accession>A0AAD5KU98</accession>
<evidence type="ECO:0000313" key="1">
    <source>
        <dbReference type="EMBL" id="KAI9275756.1"/>
    </source>
</evidence>
<name>A0AAD5KU98_9FUNG</name>
<keyword evidence="2" id="KW-1185">Reference proteome</keyword>
<reference evidence="1" key="1">
    <citation type="journal article" date="2022" name="IScience">
        <title>Evolution of zygomycete secretomes and the origins of terrestrial fungal ecologies.</title>
        <authorList>
            <person name="Chang Y."/>
            <person name="Wang Y."/>
            <person name="Mondo S."/>
            <person name="Ahrendt S."/>
            <person name="Andreopoulos W."/>
            <person name="Barry K."/>
            <person name="Beard J."/>
            <person name="Benny G.L."/>
            <person name="Blankenship S."/>
            <person name="Bonito G."/>
            <person name="Cuomo C."/>
            <person name="Desiro A."/>
            <person name="Gervers K.A."/>
            <person name="Hundley H."/>
            <person name="Kuo A."/>
            <person name="LaButti K."/>
            <person name="Lang B.F."/>
            <person name="Lipzen A."/>
            <person name="O'Donnell K."/>
            <person name="Pangilinan J."/>
            <person name="Reynolds N."/>
            <person name="Sandor L."/>
            <person name="Smith M.E."/>
            <person name="Tsang A."/>
            <person name="Grigoriev I.V."/>
            <person name="Stajich J.E."/>
            <person name="Spatafora J.W."/>
        </authorList>
    </citation>
    <scope>NUCLEOTIDE SEQUENCE</scope>
    <source>
        <strain evidence="1">RSA 2281</strain>
    </source>
</reference>
<reference evidence="1" key="2">
    <citation type="submission" date="2023-02" db="EMBL/GenBank/DDBJ databases">
        <authorList>
            <consortium name="DOE Joint Genome Institute"/>
            <person name="Mondo S.J."/>
            <person name="Chang Y."/>
            <person name="Wang Y."/>
            <person name="Ahrendt S."/>
            <person name="Andreopoulos W."/>
            <person name="Barry K."/>
            <person name="Beard J."/>
            <person name="Benny G.L."/>
            <person name="Blankenship S."/>
            <person name="Bonito G."/>
            <person name="Cuomo C."/>
            <person name="Desiro A."/>
            <person name="Gervers K.A."/>
            <person name="Hundley H."/>
            <person name="Kuo A."/>
            <person name="LaButti K."/>
            <person name="Lang B.F."/>
            <person name="Lipzen A."/>
            <person name="O'Donnell K."/>
            <person name="Pangilinan J."/>
            <person name="Reynolds N."/>
            <person name="Sandor L."/>
            <person name="Smith M.W."/>
            <person name="Tsang A."/>
            <person name="Grigoriev I.V."/>
            <person name="Stajich J.E."/>
            <person name="Spatafora J.W."/>
        </authorList>
    </citation>
    <scope>NUCLEOTIDE SEQUENCE</scope>
    <source>
        <strain evidence="1">RSA 2281</strain>
    </source>
</reference>
<sequence>MASDTETDKQSAIYESDNNNLAEAVLRVAHQEAKKCLDTIAPKPRKRRSTTDVIYEIDENDDIFVGDSKDSVATILKNEALKLCSKYHNLEYNDQAVSFRTTSQSLNSILDLTPQNRNSDPPPHNHLYDTQDWNKLIQMYQKTSSECNIILKYEATINEIETVSIYEYVFVDTELIDKLDAYHHPGNNIQQYYDD</sequence>
<gene>
    <name evidence="1" type="ORF">BDA99DRAFT_555521</name>
</gene>
<dbReference type="Proteomes" id="UP001209540">
    <property type="component" value="Unassembled WGS sequence"/>
</dbReference>
<comment type="caution">
    <text evidence="1">The sequence shown here is derived from an EMBL/GenBank/DDBJ whole genome shotgun (WGS) entry which is preliminary data.</text>
</comment>
<protein>
    <submittedName>
        <fullName evidence="1">Uncharacterized protein</fullName>
    </submittedName>
</protein>
<dbReference type="AlphaFoldDB" id="A0AAD5KU98"/>
<proteinExistence type="predicted"/>
<organism evidence="1 2">
    <name type="scientific">Phascolomyces articulosus</name>
    <dbReference type="NCBI Taxonomy" id="60185"/>
    <lineage>
        <taxon>Eukaryota</taxon>
        <taxon>Fungi</taxon>
        <taxon>Fungi incertae sedis</taxon>
        <taxon>Mucoromycota</taxon>
        <taxon>Mucoromycotina</taxon>
        <taxon>Mucoromycetes</taxon>
        <taxon>Mucorales</taxon>
        <taxon>Lichtheimiaceae</taxon>
        <taxon>Phascolomyces</taxon>
    </lineage>
</organism>
<evidence type="ECO:0000313" key="2">
    <source>
        <dbReference type="Proteomes" id="UP001209540"/>
    </source>
</evidence>
<dbReference type="EMBL" id="JAIXMP010000003">
    <property type="protein sequence ID" value="KAI9275756.1"/>
    <property type="molecule type" value="Genomic_DNA"/>
</dbReference>